<keyword evidence="5 7" id="KW-1133">Transmembrane helix</keyword>
<dbReference type="Pfam" id="PF07690">
    <property type="entry name" value="MFS_1"/>
    <property type="match status" value="1"/>
</dbReference>
<dbReference type="PANTHER" id="PTHR42718:SF47">
    <property type="entry name" value="METHYL VIOLOGEN RESISTANCE PROTEIN SMVA"/>
    <property type="match status" value="1"/>
</dbReference>
<comment type="subcellular location">
    <subcellularLocation>
        <location evidence="1">Cell membrane</location>
        <topology evidence="1">Multi-pass membrane protein</topology>
    </subcellularLocation>
</comment>
<feature type="transmembrane region" description="Helical" evidence="7">
    <location>
        <begin position="132"/>
        <end position="155"/>
    </location>
</feature>
<dbReference type="Gene3D" id="1.20.1250.20">
    <property type="entry name" value="MFS general substrate transporter like domains"/>
    <property type="match status" value="1"/>
</dbReference>
<gene>
    <name evidence="9" type="ORF">BU097_09875</name>
</gene>
<dbReference type="CDD" id="cd17321">
    <property type="entry name" value="MFS_MMR_MDR_like"/>
    <property type="match status" value="1"/>
</dbReference>
<dbReference type="GO" id="GO:0022857">
    <property type="term" value="F:transmembrane transporter activity"/>
    <property type="evidence" value="ECO:0007669"/>
    <property type="project" value="InterPro"/>
</dbReference>
<accession>A0A418IM70</accession>
<feature type="transmembrane region" description="Helical" evidence="7">
    <location>
        <begin position="464"/>
        <end position="485"/>
    </location>
</feature>
<dbReference type="AlphaFoldDB" id="A0A418IM70"/>
<dbReference type="PRINTS" id="PR01036">
    <property type="entry name" value="TCRTETB"/>
</dbReference>
<keyword evidence="4 7" id="KW-0812">Transmembrane</keyword>
<evidence type="ECO:0000313" key="9">
    <source>
        <dbReference type="EMBL" id="RIN09626.1"/>
    </source>
</evidence>
<proteinExistence type="predicted"/>
<evidence type="ECO:0000256" key="7">
    <source>
        <dbReference type="SAM" id="Phobius"/>
    </source>
</evidence>
<evidence type="ECO:0000256" key="5">
    <source>
        <dbReference type="ARBA" id="ARBA00022989"/>
    </source>
</evidence>
<dbReference type="OrthoDB" id="9810492at2"/>
<feature type="transmembrane region" description="Helical" evidence="7">
    <location>
        <begin position="353"/>
        <end position="377"/>
    </location>
</feature>
<dbReference type="Proteomes" id="UP000285567">
    <property type="component" value="Unassembled WGS sequence"/>
</dbReference>
<dbReference type="InterPro" id="IPR020846">
    <property type="entry name" value="MFS_dom"/>
</dbReference>
<dbReference type="InterPro" id="IPR011701">
    <property type="entry name" value="MFS"/>
</dbReference>
<evidence type="ECO:0000256" key="3">
    <source>
        <dbReference type="ARBA" id="ARBA00022475"/>
    </source>
</evidence>
<keyword evidence="10" id="KW-1185">Reference proteome</keyword>
<organism evidence="9 10">
    <name type="scientific">Staphylococcus xylosus</name>
    <dbReference type="NCBI Taxonomy" id="1288"/>
    <lineage>
        <taxon>Bacteria</taxon>
        <taxon>Bacillati</taxon>
        <taxon>Bacillota</taxon>
        <taxon>Bacilli</taxon>
        <taxon>Bacillales</taxon>
        <taxon>Staphylococcaceae</taxon>
        <taxon>Staphylococcus</taxon>
    </lineage>
</organism>
<comment type="caution">
    <text evidence="9">The sequence shown here is derived from an EMBL/GenBank/DDBJ whole genome shotgun (WGS) entry which is preliminary data.</text>
</comment>
<keyword evidence="2" id="KW-0813">Transport</keyword>
<dbReference type="GO" id="GO:0005886">
    <property type="term" value="C:plasma membrane"/>
    <property type="evidence" value="ECO:0007669"/>
    <property type="project" value="UniProtKB-SubCell"/>
</dbReference>
<keyword evidence="6 7" id="KW-0472">Membrane</keyword>
<dbReference type="PANTHER" id="PTHR42718">
    <property type="entry name" value="MAJOR FACILITATOR SUPERFAMILY MULTIDRUG TRANSPORTER MFSC"/>
    <property type="match status" value="1"/>
</dbReference>
<feature type="transmembrane region" description="Helical" evidence="7">
    <location>
        <begin position="398"/>
        <end position="418"/>
    </location>
</feature>
<feature type="domain" description="Major facilitator superfamily (MFS) profile" evidence="8">
    <location>
        <begin position="8"/>
        <end position="489"/>
    </location>
</feature>
<dbReference type="PROSITE" id="PS50850">
    <property type="entry name" value="MFS"/>
    <property type="match status" value="1"/>
</dbReference>
<feature type="transmembrane region" description="Helical" evidence="7">
    <location>
        <begin position="45"/>
        <end position="62"/>
    </location>
</feature>
<reference evidence="9 10" key="1">
    <citation type="journal article" date="2016" name="Front. Microbiol.">
        <title>Comprehensive Phylogenetic Analysis of Bovine Non-aureus Staphylococci Species Based on Whole-Genome Sequencing.</title>
        <authorList>
            <person name="Naushad S."/>
            <person name="Barkema H.W."/>
            <person name="Luby C."/>
            <person name="Condas L.A."/>
            <person name="Nobrega D.B."/>
            <person name="Carson D.A."/>
            <person name="De Buck J."/>
        </authorList>
    </citation>
    <scope>NUCLEOTIDE SEQUENCE [LARGE SCALE GENOMIC DNA]</scope>
    <source>
        <strain evidence="9 10">SNUC 102</strain>
    </source>
</reference>
<feature type="transmembrane region" description="Helical" evidence="7">
    <location>
        <begin position="195"/>
        <end position="217"/>
    </location>
</feature>
<dbReference type="Gene3D" id="1.20.1720.10">
    <property type="entry name" value="Multidrug resistance protein D"/>
    <property type="match status" value="1"/>
</dbReference>
<dbReference type="EMBL" id="QXUL01000050">
    <property type="protein sequence ID" value="RIN09626.1"/>
    <property type="molecule type" value="Genomic_DNA"/>
</dbReference>
<keyword evidence="3" id="KW-1003">Cell membrane</keyword>
<sequence>MNIKKWTILCLVSSALFLIVIDMTVLYTALPLLTHDLEATATQKLWIVNAYALVVAGLLPGLGTLGDYVGYKKMFLLGLAIFGGASLLAASATTPTILILARVLLAIGAATMMPSTLSIIKLTFKDYQERALALGIWSAITAAGAGLGPVIGGLLLEKFSWPSVFIINIPVVIIVIIISYILIPQYPTNKDGTWDFISSFQIMVGLITVVFAIKELAKPENNFVVLFGAFAIGFIAIIMFIRRQNRLKFPLINLAIFKNPYFTGGTIVAITTSFILMGFEYILSQRLQLVLGLTPLNAGLTIMMMALASLVGAILIGIILTKFGTLKLQWVTLLLAFIGISAFYWVLHAHLAIQIVTLIIIGLGLGGAMTLASNAIMSNADDKNSGMAASIEEVSFEFGGSLGIAILGGLFSVFYSLFFNFNSNSVDLSKAKGSLDETLIQAEQLPLSVSKELIEAGKAAYDNAFSLIIIISILSLAFTIILLIWMDLKHKRLSE</sequence>
<feature type="transmembrane region" description="Helical" evidence="7">
    <location>
        <begin position="328"/>
        <end position="347"/>
    </location>
</feature>
<feature type="transmembrane region" description="Helical" evidence="7">
    <location>
        <begin position="161"/>
        <end position="183"/>
    </location>
</feature>
<dbReference type="RefSeq" id="WP_119604061.1">
    <property type="nucleotide sequence ID" value="NZ_QXUL01000050.1"/>
</dbReference>
<feature type="transmembrane region" description="Helical" evidence="7">
    <location>
        <begin position="261"/>
        <end position="282"/>
    </location>
</feature>
<feature type="transmembrane region" description="Helical" evidence="7">
    <location>
        <begin position="223"/>
        <end position="241"/>
    </location>
</feature>
<name>A0A418IM70_STAXY</name>
<evidence type="ECO:0000256" key="6">
    <source>
        <dbReference type="ARBA" id="ARBA00023136"/>
    </source>
</evidence>
<evidence type="ECO:0000313" key="10">
    <source>
        <dbReference type="Proteomes" id="UP000285567"/>
    </source>
</evidence>
<dbReference type="InterPro" id="IPR036259">
    <property type="entry name" value="MFS_trans_sf"/>
</dbReference>
<evidence type="ECO:0000256" key="2">
    <source>
        <dbReference type="ARBA" id="ARBA00022448"/>
    </source>
</evidence>
<feature type="transmembrane region" description="Helical" evidence="7">
    <location>
        <begin position="7"/>
        <end position="33"/>
    </location>
</feature>
<evidence type="ECO:0000256" key="4">
    <source>
        <dbReference type="ARBA" id="ARBA00022692"/>
    </source>
</evidence>
<evidence type="ECO:0000259" key="8">
    <source>
        <dbReference type="PROSITE" id="PS50850"/>
    </source>
</evidence>
<feature type="transmembrane region" description="Helical" evidence="7">
    <location>
        <begin position="74"/>
        <end position="93"/>
    </location>
</feature>
<feature type="transmembrane region" description="Helical" evidence="7">
    <location>
        <begin position="302"/>
        <end position="321"/>
    </location>
</feature>
<evidence type="ECO:0000256" key="1">
    <source>
        <dbReference type="ARBA" id="ARBA00004651"/>
    </source>
</evidence>
<protein>
    <submittedName>
        <fullName evidence="9">MFS transporter</fullName>
    </submittedName>
</protein>
<dbReference type="SUPFAM" id="SSF103473">
    <property type="entry name" value="MFS general substrate transporter"/>
    <property type="match status" value="1"/>
</dbReference>
<feature type="transmembrane region" description="Helical" evidence="7">
    <location>
        <begin position="99"/>
        <end position="120"/>
    </location>
</feature>